<dbReference type="Proteomes" id="UP001142372">
    <property type="component" value="Unassembled WGS sequence"/>
</dbReference>
<dbReference type="RefSeq" id="WP_271175960.1">
    <property type="nucleotide sequence ID" value="NZ_BAAAJO010000001.1"/>
</dbReference>
<dbReference type="InterPro" id="IPR008928">
    <property type="entry name" value="6-hairpin_glycosidase_sf"/>
</dbReference>
<dbReference type="Gene3D" id="2.70.98.50">
    <property type="entry name" value="putative glycoside hydrolase family protein from bacillus halodurans"/>
    <property type="match status" value="1"/>
</dbReference>
<dbReference type="Pfam" id="PF14498">
    <property type="entry name" value="Glyco_hyd_65N_2"/>
    <property type="match status" value="1"/>
</dbReference>
<reference evidence="4" key="1">
    <citation type="journal article" date="2014" name="Int. J. Syst. Evol. Microbiol.">
        <title>Complete genome sequence of Corynebacterium casei LMG S-19264T (=DSM 44701T), isolated from a smear-ripened cheese.</title>
        <authorList>
            <consortium name="US DOE Joint Genome Institute (JGI-PGF)"/>
            <person name="Walter F."/>
            <person name="Albersmeier A."/>
            <person name="Kalinowski J."/>
            <person name="Ruckert C."/>
        </authorList>
    </citation>
    <scope>NUCLEOTIDE SEQUENCE</scope>
    <source>
        <strain evidence="4">VKM Ac-1401</strain>
    </source>
</reference>
<evidence type="ECO:0000313" key="5">
    <source>
        <dbReference type="Proteomes" id="UP001142372"/>
    </source>
</evidence>
<dbReference type="SUPFAM" id="SSF48208">
    <property type="entry name" value="Six-hairpin glycosidases"/>
    <property type="match status" value="1"/>
</dbReference>
<dbReference type="PANTHER" id="PTHR31084:SF0">
    <property type="entry name" value="ALPHA-L-FUCOSIDASE 2"/>
    <property type="match status" value="1"/>
</dbReference>
<evidence type="ECO:0008006" key="6">
    <source>
        <dbReference type="Google" id="ProtNLM"/>
    </source>
</evidence>
<reference evidence="4" key="2">
    <citation type="submission" date="2023-01" db="EMBL/GenBank/DDBJ databases">
        <authorList>
            <person name="Sun Q."/>
            <person name="Evtushenko L."/>
        </authorList>
    </citation>
    <scope>NUCLEOTIDE SEQUENCE</scope>
    <source>
        <strain evidence="4">VKM Ac-1401</strain>
    </source>
</reference>
<keyword evidence="5" id="KW-1185">Reference proteome</keyword>
<dbReference type="InterPro" id="IPR016518">
    <property type="entry name" value="Alpha-L-fucosidase"/>
</dbReference>
<feature type="domain" description="Glycosyl hydrolase family 95 N-terminal" evidence="1">
    <location>
        <begin position="10"/>
        <end position="262"/>
    </location>
</feature>
<feature type="domain" description="Alpha fucosidase A-like C-terminal" evidence="2">
    <location>
        <begin position="715"/>
        <end position="775"/>
    </location>
</feature>
<accession>A0A9W6H878</accession>
<evidence type="ECO:0000259" key="1">
    <source>
        <dbReference type="Pfam" id="PF14498"/>
    </source>
</evidence>
<dbReference type="InterPro" id="IPR054363">
    <property type="entry name" value="GH95_cat"/>
</dbReference>
<name>A0A9W6H878_9MICO</name>
<comment type="caution">
    <text evidence="4">The sequence shown here is derived from an EMBL/GenBank/DDBJ whole genome shotgun (WGS) entry which is preliminary data.</text>
</comment>
<evidence type="ECO:0000313" key="4">
    <source>
        <dbReference type="EMBL" id="GLJ75273.1"/>
    </source>
</evidence>
<evidence type="ECO:0000259" key="2">
    <source>
        <dbReference type="Pfam" id="PF21307"/>
    </source>
</evidence>
<dbReference type="InterPro" id="IPR049053">
    <property type="entry name" value="AFCA-like_C"/>
</dbReference>
<dbReference type="PIRSF" id="PIRSF007663">
    <property type="entry name" value="UCP007663"/>
    <property type="match status" value="1"/>
</dbReference>
<dbReference type="EMBL" id="BSEN01000003">
    <property type="protein sequence ID" value="GLJ75273.1"/>
    <property type="molecule type" value="Genomic_DNA"/>
</dbReference>
<feature type="domain" description="Glycosyl hydrolase family 95 catalytic" evidence="3">
    <location>
        <begin position="337"/>
        <end position="713"/>
    </location>
</feature>
<dbReference type="AlphaFoldDB" id="A0A9W6H878"/>
<dbReference type="Gene3D" id="1.50.10.10">
    <property type="match status" value="1"/>
</dbReference>
<proteinExistence type="predicted"/>
<dbReference type="GO" id="GO:0004560">
    <property type="term" value="F:alpha-L-fucosidase activity"/>
    <property type="evidence" value="ECO:0007669"/>
    <property type="project" value="InterPro"/>
</dbReference>
<evidence type="ECO:0000259" key="3">
    <source>
        <dbReference type="Pfam" id="PF22124"/>
    </source>
</evidence>
<dbReference type="Pfam" id="PF22124">
    <property type="entry name" value="Glyco_hydro_95_cat"/>
    <property type="match status" value="1"/>
</dbReference>
<gene>
    <name evidence="4" type="ORF">GCM10017584_08470</name>
</gene>
<dbReference type="Pfam" id="PF21307">
    <property type="entry name" value="Glyco_hydro_95_C"/>
    <property type="match status" value="1"/>
</dbReference>
<organism evidence="4 5">
    <name type="scientific">Leifsonia poae</name>
    <dbReference type="NCBI Taxonomy" id="110933"/>
    <lineage>
        <taxon>Bacteria</taxon>
        <taxon>Bacillati</taxon>
        <taxon>Actinomycetota</taxon>
        <taxon>Actinomycetes</taxon>
        <taxon>Micrococcales</taxon>
        <taxon>Microbacteriaceae</taxon>
        <taxon>Leifsonia</taxon>
    </lineage>
</organism>
<sequence length="815" mass="87362">MTIDTLQLAWRDPAEHWEEAVPIGDGLLGAMVFGGAGGRYQVNDATVWSGAPDTPADELRRVLAEGAGPERLQAVRDALATGDLDRAEALLMAFEGRYSQEFLPFVDLFVGIDGAVPAAGEPARVLDIDRAVVEEQLSVGGARVTRVSRIVDRTLIIAIDSDVPIAEVQVRLSTPLRELGRQVADATLALDIAVPIDGAPLHEPSVVPALRYADPGDGTYDGFASAALAVRSDGTTVADDSGLTIRNASKLLIALSSSTRAESWWAGADDEWRSVSHETIRNRARGRALGALDALAESASPVVDDASLRRPAAARFAIGGRREGRWDVDADILRGADDALRATIAAEYGRYLLTSSSHAGGPAANLQGIWNGELRPAWSSNYTININAQMNYWATGPLGLSSQAEPLLALVERIACTGRDVARELYGSRGWVAHHNSDLWGWSLPVGMGHGAPSWAIWMMGGVWLSHSLWDQYEFTSDTALLRDRIWPLLRGATEFCLDWLQVGPDGTAYVAPSTSPENMYRDEDGRARALGLTATMDLELIGALLQRALKAIDTVDAGDPLRGEIISALATIPAPGVGSDGRLREWSADVDDYEPGHRHLSPLIGLHPLDLITPDATPELAEAARRFLDARGPGAMGWSWAWKIALRARLGDGDIAADLLQQALTPYDGDARRHGPVDGSEWGGLLPNLFSTHPPFQIDGNLGFPAAIAELLLQSHEGRIHLLPALPTAWPGGHVTGLHARGAIAVDITWSDGRLGEAVLHNPHTTPREVRVRYGGADFDVRIPAGRQAIVTNPPQQSTPGTDEGARAITVRNS</sequence>
<dbReference type="GO" id="GO:0005975">
    <property type="term" value="P:carbohydrate metabolic process"/>
    <property type="evidence" value="ECO:0007669"/>
    <property type="project" value="InterPro"/>
</dbReference>
<dbReference type="InterPro" id="IPR027414">
    <property type="entry name" value="GH95_N_dom"/>
</dbReference>
<dbReference type="PANTHER" id="PTHR31084">
    <property type="entry name" value="ALPHA-L-FUCOSIDASE 2"/>
    <property type="match status" value="1"/>
</dbReference>
<protein>
    <recommendedName>
        <fullName evidence="6">Glycosyl hydrolase family 95 N-terminal domain-containing protein</fullName>
    </recommendedName>
</protein>
<dbReference type="InterPro" id="IPR012341">
    <property type="entry name" value="6hp_glycosidase-like_sf"/>
</dbReference>